<reference evidence="2 3" key="1">
    <citation type="submission" date="2016-03" db="EMBL/GenBank/DDBJ databases">
        <authorList>
            <person name="Sant'Anna F.H."/>
            <person name="Ambrosini A."/>
            <person name="Souza R."/>
            <person name="Bach E."/>
            <person name="Fernandes G."/>
            <person name="Balsanelli E."/>
            <person name="Baura V.A."/>
            <person name="Souza E.M."/>
            <person name="Passaglia L."/>
        </authorList>
    </citation>
    <scope>NUCLEOTIDE SEQUENCE [LARGE SCALE GENOMIC DNA]</scope>
    <source>
        <strain evidence="2 3">P26E</strain>
    </source>
</reference>
<protein>
    <recommendedName>
        <fullName evidence="4">YxlC family protein</fullName>
    </recommendedName>
</protein>
<keyword evidence="1" id="KW-0472">Membrane</keyword>
<gene>
    <name evidence="2" type="ORF">A3844_14430</name>
</gene>
<evidence type="ECO:0000313" key="3">
    <source>
        <dbReference type="Proteomes" id="UP000186058"/>
    </source>
</evidence>
<keyword evidence="3" id="KW-1185">Reference proteome</keyword>
<dbReference type="InterPro" id="IPR035238">
    <property type="entry name" value="DUF5345"/>
</dbReference>
<dbReference type="Pfam" id="PF17280">
    <property type="entry name" value="DUF5345"/>
    <property type="match status" value="1"/>
</dbReference>
<dbReference type="EMBL" id="LVWI01000040">
    <property type="protein sequence ID" value="OKP86259.1"/>
    <property type="molecule type" value="Genomic_DNA"/>
</dbReference>
<proteinExistence type="predicted"/>
<feature type="transmembrane region" description="Helical" evidence="1">
    <location>
        <begin position="80"/>
        <end position="99"/>
    </location>
</feature>
<dbReference type="Proteomes" id="UP000186058">
    <property type="component" value="Unassembled WGS sequence"/>
</dbReference>
<evidence type="ECO:0000256" key="1">
    <source>
        <dbReference type="SAM" id="Phobius"/>
    </source>
</evidence>
<sequence>MKKENNEELLRMLSSDLARLDAQYDDISPPSLPGLEQLIADEALRRQRQSRREFQRFLLVGLFLVSVVLFSLGFAPVTYWILQAAFPVAALGGLTVMRFRLRREDTEE</sequence>
<dbReference type="RefSeq" id="WP_074107756.1">
    <property type="nucleotide sequence ID" value="NZ_LVWI01000040.1"/>
</dbReference>
<feature type="transmembrane region" description="Helical" evidence="1">
    <location>
        <begin position="54"/>
        <end position="74"/>
    </location>
</feature>
<evidence type="ECO:0008006" key="4">
    <source>
        <dbReference type="Google" id="ProtNLM"/>
    </source>
</evidence>
<name>A0ABX3EML3_9BACL</name>
<organism evidence="2 3">
    <name type="scientific">Paenibacillus helianthi</name>
    <dbReference type="NCBI Taxonomy" id="1349432"/>
    <lineage>
        <taxon>Bacteria</taxon>
        <taxon>Bacillati</taxon>
        <taxon>Bacillota</taxon>
        <taxon>Bacilli</taxon>
        <taxon>Bacillales</taxon>
        <taxon>Paenibacillaceae</taxon>
        <taxon>Paenibacillus</taxon>
    </lineage>
</organism>
<keyword evidence="1" id="KW-0812">Transmembrane</keyword>
<comment type="caution">
    <text evidence="2">The sequence shown here is derived from an EMBL/GenBank/DDBJ whole genome shotgun (WGS) entry which is preliminary data.</text>
</comment>
<keyword evidence="1" id="KW-1133">Transmembrane helix</keyword>
<accession>A0ABX3EML3</accession>
<evidence type="ECO:0000313" key="2">
    <source>
        <dbReference type="EMBL" id="OKP86259.1"/>
    </source>
</evidence>